<gene>
    <name evidence="2" type="ORF">RAK27_10290</name>
</gene>
<organism evidence="2 3">
    <name type="scientific">Carnobacterium maltaromaticum</name>
    <name type="common">Carnobacterium piscicola</name>
    <dbReference type="NCBI Taxonomy" id="2751"/>
    <lineage>
        <taxon>Bacteria</taxon>
        <taxon>Bacillati</taxon>
        <taxon>Bacillota</taxon>
        <taxon>Bacilli</taxon>
        <taxon>Lactobacillales</taxon>
        <taxon>Carnobacteriaceae</taxon>
        <taxon>Carnobacterium</taxon>
    </lineage>
</organism>
<dbReference type="Proteomes" id="UP001290462">
    <property type="component" value="Unassembled WGS sequence"/>
</dbReference>
<evidence type="ECO:0000313" key="3">
    <source>
        <dbReference type="Proteomes" id="UP001290462"/>
    </source>
</evidence>
<accession>A0AAW9K2U5</accession>
<protein>
    <submittedName>
        <fullName evidence="2">Uncharacterized protein</fullName>
    </submittedName>
</protein>
<evidence type="ECO:0000256" key="1">
    <source>
        <dbReference type="SAM" id="Phobius"/>
    </source>
</evidence>
<reference evidence="2" key="1">
    <citation type="submission" date="2023-08" db="EMBL/GenBank/DDBJ databases">
        <title>Genomic characterization of piscicolin 126 produced by Carnobacterium maltaromaticum CM22 strain isolated from salmon (Salmo salar).</title>
        <authorList>
            <person name="Gonzalez-Gragera E."/>
            <person name="Garcia-Lopez J.D."/>
            <person name="Teso-Perez C."/>
            <person name="Gimenez-Hernandez I."/>
            <person name="Peralta-Sanchez J.M."/>
            <person name="Valdivia E."/>
            <person name="Montalban-Lopez M."/>
            <person name="Martin-Platero A.M."/>
            <person name="Banos A."/>
            <person name="Martinez-Bueno M."/>
        </authorList>
    </citation>
    <scope>NUCLEOTIDE SEQUENCE</scope>
    <source>
        <strain evidence="2">CM22</strain>
    </source>
</reference>
<sequence>MKLKFTIFFNVFLFGIFMMESIPAKTEDVQLNVNNSLSEVDSKKRVKEKEYKNNLVPKTGGEWLLLIVFIMWFVSFLLLYLFNMISHVLK</sequence>
<keyword evidence="1" id="KW-1133">Transmembrane helix</keyword>
<keyword evidence="1" id="KW-0812">Transmembrane</keyword>
<dbReference type="RefSeq" id="WP_087115562.1">
    <property type="nucleotide sequence ID" value="NZ_CBCPHT010000001.1"/>
</dbReference>
<comment type="caution">
    <text evidence="2">The sequence shown here is derived from an EMBL/GenBank/DDBJ whole genome shotgun (WGS) entry which is preliminary data.</text>
</comment>
<name>A0AAW9K2U5_CARML</name>
<keyword evidence="1" id="KW-0472">Membrane</keyword>
<dbReference type="AlphaFoldDB" id="A0AAW9K2U5"/>
<feature type="transmembrane region" description="Helical" evidence="1">
    <location>
        <begin position="63"/>
        <end position="82"/>
    </location>
</feature>
<evidence type="ECO:0000313" key="2">
    <source>
        <dbReference type="EMBL" id="MDZ5759046.1"/>
    </source>
</evidence>
<dbReference type="EMBL" id="JAVBVO010000003">
    <property type="protein sequence ID" value="MDZ5759046.1"/>
    <property type="molecule type" value="Genomic_DNA"/>
</dbReference>
<proteinExistence type="predicted"/>